<dbReference type="EMBL" id="JACGBJ010000005">
    <property type="protein sequence ID" value="MBA5802137.1"/>
    <property type="molecule type" value="Genomic_DNA"/>
</dbReference>
<feature type="region of interest" description="Disordered" evidence="1">
    <location>
        <begin position="28"/>
        <end position="53"/>
    </location>
</feature>
<evidence type="ECO:0000313" key="2">
    <source>
        <dbReference type="EMBL" id="MBA5802137.1"/>
    </source>
</evidence>
<feature type="compositionally biased region" description="Low complexity" evidence="1">
    <location>
        <begin position="28"/>
        <end position="47"/>
    </location>
</feature>
<comment type="caution">
    <text evidence="2">The sequence shown here is derived from an EMBL/GenBank/DDBJ whole genome shotgun (WGS) entry which is preliminary data.</text>
</comment>
<dbReference type="RefSeq" id="WP_171601967.1">
    <property type="nucleotide sequence ID" value="NZ_JABFCQ010000001.1"/>
</dbReference>
<protein>
    <submittedName>
        <fullName evidence="2">Uncharacterized protein</fullName>
    </submittedName>
</protein>
<proteinExistence type="predicted"/>
<organism evidence="2 3">
    <name type="scientific">Rhizobium changzhiense</name>
    <dbReference type="NCBI Taxonomy" id="2692317"/>
    <lineage>
        <taxon>Bacteria</taxon>
        <taxon>Pseudomonadati</taxon>
        <taxon>Pseudomonadota</taxon>
        <taxon>Alphaproteobacteria</taxon>
        <taxon>Hyphomicrobiales</taxon>
        <taxon>Rhizobiaceae</taxon>
        <taxon>Rhizobium/Agrobacterium group</taxon>
        <taxon>Rhizobium</taxon>
    </lineage>
</organism>
<name>A0ABR6A6B9_9HYPH</name>
<gene>
    <name evidence="2" type="ORF">HX902_10840</name>
</gene>
<evidence type="ECO:0000313" key="3">
    <source>
        <dbReference type="Proteomes" id="UP000539787"/>
    </source>
</evidence>
<reference evidence="2 3" key="1">
    <citation type="submission" date="2020-07" db="EMBL/GenBank/DDBJ databases">
        <authorList>
            <person name="Sun Q."/>
        </authorList>
    </citation>
    <scope>NUCLEOTIDE SEQUENCE [LARGE SCALE GENOMIC DNA]</scope>
    <source>
        <strain evidence="2 3">WYCCWR 11317</strain>
    </source>
</reference>
<accession>A0ABR6A6B9</accession>
<evidence type="ECO:0000256" key="1">
    <source>
        <dbReference type="SAM" id="MobiDB-lite"/>
    </source>
</evidence>
<dbReference type="Proteomes" id="UP000539787">
    <property type="component" value="Unassembled WGS sequence"/>
</dbReference>
<sequence length="700" mass="73419">MPTYTVEVNGETFDIDAPDDDAVRAAVRQLQGQKPAAPAPQPTAAEQPDPRDNVLGKVDTVMRGAADTLTLGLSDELTAQIRSNPLAVQKKPEGYFDKGIYAGDYNPLGMIARAMDAPFASDTKAADYEKALAEERATDKSDAENRFGYRLGGQLVGGVTGGIGLAKNGLSLAANAAERGAGLARVSGASLADGGILGMLQGFGSGEGGLYNRLENAAVSGTIGAALGGVAPGAVAGASKALKTAVAPFVAPFMPSSYARDAIATAVRRSGQTPEEITNSMRAAADDGQDMFNVADALGYTGERQMSTAVRVPHDGRQALAEALLTRQAGQGERLANYLAEGFDTFDTAGRRIADRTAQRTAEANELYPAARANAGPVNVTPILEEIDQTLRPGVNQLANPRDRIANDSIEGALSRVRAMMSDGNSQVTDFDTLFRTKLDLDDMIQRAEGQGAGNRAHYLTRVKDLVDQALADASDQYTGARDAFARASRRIDAVDAGRDASRISRRAQDTIPEFEAMPPGEQVDFRAGYVDPLIARLEGASSSPTTNKARMLQTPKYEAELPAFAAPERGGQLADRIAREQTMFRTANAGLGNSKTADNLADAADLNQFDPQVIGRLVRGDPIGALTTGLAKLLGTATGQPPSVVHRLSQVLMETNPDVALEVLRGGADKLSQSDQLRARLVSALVSSGAAGAGRLAAP</sequence>
<keyword evidence="3" id="KW-1185">Reference proteome</keyword>